<dbReference type="GO" id="GO:0019287">
    <property type="term" value="P:isopentenyl diphosphate biosynthetic process, mevalonate pathway"/>
    <property type="evidence" value="ECO:0007669"/>
    <property type="project" value="UniProtKB-UniPathway"/>
</dbReference>
<keyword evidence="6 9" id="KW-0560">Oxidoreductase</keyword>
<dbReference type="InterPro" id="IPR023076">
    <property type="entry name" value="HMG_CoA_Rdtase_CS"/>
</dbReference>
<comment type="catalytic activity">
    <reaction evidence="9">
        <text>(R)-mevalonate + 2 NAD(+) + CoA = (3S)-3-hydroxy-3-methylglutaryl-CoA + 2 NADH + 2 H(+)</text>
        <dbReference type="Rhea" id="RHEA:14833"/>
        <dbReference type="ChEBI" id="CHEBI:15378"/>
        <dbReference type="ChEBI" id="CHEBI:36464"/>
        <dbReference type="ChEBI" id="CHEBI:43074"/>
        <dbReference type="ChEBI" id="CHEBI:57287"/>
        <dbReference type="ChEBI" id="CHEBI:57540"/>
        <dbReference type="ChEBI" id="CHEBI:57945"/>
        <dbReference type="EC" id="1.1.1.88"/>
    </reaction>
</comment>
<keyword evidence="7" id="KW-0443">Lipid metabolism</keyword>
<keyword evidence="9" id="KW-0520">NAD</keyword>
<evidence type="ECO:0000259" key="11">
    <source>
        <dbReference type="Pfam" id="PF08544"/>
    </source>
</evidence>
<evidence type="ECO:0000256" key="3">
    <source>
        <dbReference type="ARBA" id="ARBA00022741"/>
    </source>
</evidence>
<dbReference type="PROSITE" id="PS00066">
    <property type="entry name" value="HMG_COA_REDUCTASE_1"/>
    <property type="match status" value="1"/>
</dbReference>
<evidence type="ECO:0000256" key="7">
    <source>
        <dbReference type="ARBA" id="ARBA00023098"/>
    </source>
</evidence>
<keyword evidence="5" id="KW-0067">ATP-binding</keyword>
<keyword evidence="4" id="KW-0808">Transferase</keyword>
<dbReference type="SUPFAM" id="SSF55060">
    <property type="entry name" value="GHMP Kinase, C-terminal domain"/>
    <property type="match status" value="1"/>
</dbReference>
<dbReference type="InterPro" id="IPR023074">
    <property type="entry name" value="HMG_CoA_Rdtase_cat_sf"/>
</dbReference>
<keyword evidence="2" id="KW-0444">Lipid biosynthesis</keyword>
<comment type="pathway">
    <text evidence="8">Isoprenoid biosynthesis; isopentenyl diphosphate biosynthesis via mevalonate pathway; isopentenyl diphosphate from (R)-mevalonate: step 1/3.</text>
</comment>
<comment type="similarity">
    <text evidence="1 9">Belongs to the HMG-CoA reductase family.</text>
</comment>
<dbReference type="InterPro" id="IPR020568">
    <property type="entry name" value="Ribosomal_Su5_D2-typ_SF"/>
</dbReference>
<evidence type="ECO:0000313" key="13">
    <source>
        <dbReference type="Proteomes" id="UP000254258"/>
    </source>
</evidence>
<evidence type="ECO:0000256" key="2">
    <source>
        <dbReference type="ARBA" id="ARBA00022516"/>
    </source>
</evidence>
<dbReference type="Gene3D" id="3.90.770.10">
    <property type="entry name" value="3-hydroxy-3-methylglutaryl-coenzyme A Reductase, Chain A, domain 2"/>
    <property type="match status" value="2"/>
</dbReference>
<dbReference type="PANTHER" id="PTHR10572">
    <property type="entry name" value="3-HYDROXY-3-METHYLGLUTARYL-COENZYME A REDUCTASE"/>
    <property type="match status" value="1"/>
</dbReference>
<dbReference type="AlphaFoldDB" id="A0A370WTV2"/>
<dbReference type="PRINTS" id="PR00959">
    <property type="entry name" value="MEVGALKINASE"/>
</dbReference>
<evidence type="ECO:0000256" key="9">
    <source>
        <dbReference type="RuleBase" id="RU361219"/>
    </source>
</evidence>
<dbReference type="GO" id="GO:0015936">
    <property type="term" value="P:coenzyme A metabolic process"/>
    <property type="evidence" value="ECO:0007669"/>
    <property type="project" value="InterPro"/>
</dbReference>
<dbReference type="GO" id="GO:0140643">
    <property type="term" value="F:hydroxymethylglutaryl-CoA reductase (NADH) activity"/>
    <property type="evidence" value="ECO:0007669"/>
    <property type="project" value="UniProtKB-EC"/>
</dbReference>
<dbReference type="GO" id="GO:0005524">
    <property type="term" value="F:ATP binding"/>
    <property type="evidence" value="ECO:0007669"/>
    <property type="project" value="UniProtKB-KW"/>
</dbReference>
<sequence>MSADSSSAERSRFPAFYKLSVSDRVRIIHERGWLSAEDYQALVSGDHTLKIHKADKMIENVVGVMGLPVGLGLNFLVNGRDYIVPLVVEEPSIVAALSSAAKLVRGTGGFTVESTEPVLIGQVQVVDVPHLAHAKATLLQRKDEILNLANSLHPQMVARGGGAQDLEVHVHPRPEGGDMLVLHLLVDTRDAMGANLVNTMCEGIASLVETMTGGRVFLRILSNLTDRSMVRARCVIPADQLTGKGFEGEEVRDGILLANEFASIDPYRAATHNKGIMNGVDAVALATGNDWRAIEAAAHAYAARGGRYTSLTRWYKGEKGELIGELDIPMKVGTVGGPLQSNATVALNLRLLGVKTARELAEIMGAVGLAQNFSALRALVTEGIQQGHMTLHARSVAVAAGATPEIFDTVVERLVESGEIKIWKAQEIVDQVRKESRGVPATTIEQPSVDHRACGHGKIILLGEHAVVYGSHAIAAPVPLAVRAVAQDTKSGGVDMFIPRWGVEYRLHRDPAHRDSFQRSLGIIFDELQLTDRSMRIEVFPNVPRAMGLGGSAAMAVSVIRALDQHYKLGLSDEEINALAFRCEEVAHGSASGIDNTVATYGKPLLYKRAGKKGDAPMVRELHLPKRIPLVIGISGKESLTAVTVGKVRTAWQRSPALYDGIFQQIDALTLQGVEAMQQYDLERLGDLMNICHGLLNALRVSSWEVEELVQIAREHGALGAKLTGGGGGGSIVALCPQNRDKVAASIRDAGYQAMEVDIG</sequence>
<dbReference type="SUPFAM" id="SSF54211">
    <property type="entry name" value="Ribosomal protein S5 domain 2-like"/>
    <property type="match status" value="1"/>
</dbReference>
<dbReference type="Proteomes" id="UP000254258">
    <property type="component" value="Unassembled WGS sequence"/>
</dbReference>
<dbReference type="Gene3D" id="3.30.70.890">
    <property type="entry name" value="GHMP kinase, C-terminal domain"/>
    <property type="match status" value="1"/>
</dbReference>
<keyword evidence="4" id="KW-0418">Kinase</keyword>
<dbReference type="Pfam" id="PF00288">
    <property type="entry name" value="GHMP_kinases_N"/>
    <property type="match status" value="1"/>
</dbReference>
<dbReference type="NCBIfam" id="TIGR00549">
    <property type="entry name" value="mevalon_kin"/>
    <property type="match status" value="1"/>
</dbReference>
<accession>A0A370WTV2</accession>
<dbReference type="EMBL" id="QRBE01000013">
    <property type="protein sequence ID" value="RDS79437.1"/>
    <property type="molecule type" value="Genomic_DNA"/>
</dbReference>
<dbReference type="Pfam" id="PF00368">
    <property type="entry name" value="HMG-CoA_red"/>
    <property type="match status" value="1"/>
</dbReference>
<dbReference type="RefSeq" id="WP_115496950.1">
    <property type="nucleotide sequence ID" value="NZ_QRBE01000013.1"/>
</dbReference>
<evidence type="ECO:0000256" key="1">
    <source>
        <dbReference type="ARBA" id="ARBA00007661"/>
    </source>
</evidence>
<dbReference type="Gene3D" id="3.30.230.10">
    <property type="match status" value="1"/>
</dbReference>
<dbReference type="InterPro" id="IPR004553">
    <property type="entry name" value="HMG_CoA_Rdtase_bac-typ"/>
</dbReference>
<dbReference type="InterPro" id="IPR014721">
    <property type="entry name" value="Ribsml_uS5_D2-typ_fold_subgr"/>
</dbReference>
<name>A0A370WTV2_9GAMM</name>
<dbReference type="InterPro" id="IPR013750">
    <property type="entry name" value="GHMP_kinase_C_dom"/>
</dbReference>
<dbReference type="Pfam" id="PF08544">
    <property type="entry name" value="GHMP_kinases_C"/>
    <property type="match status" value="1"/>
</dbReference>
<gene>
    <name evidence="12" type="ORF">DWU98_17920</name>
</gene>
<evidence type="ECO:0000256" key="8">
    <source>
        <dbReference type="ARBA" id="ARBA00029438"/>
    </source>
</evidence>
<dbReference type="SUPFAM" id="SSF55035">
    <property type="entry name" value="NAD-binding domain of HMG-CoA reductase"/>
    <property type="match status" value="1"/>
</dbReference>
<dbReference type="InterPro" id="IPR006204">
    <property type="entry name" value="GHMP_kinase_N_dom"/>
</dbReference>
<dbReference type="InterPro" id="IPR006205">
    <property type="entry name" value="Mev_gal_kin"/>
</dbReference>
<dbReference type="PROSITE" id="PS50065">
    <property type="entry name" value="HMG_COA_REDUCTASE_4"/>
    <property type="match status" value="1"/>
</dbReference>
<dbReference type="GO" id="GO:0005737">
    <property type="term" value="C:cytoplasm"/>
    <property type="evidence" value="ECO:0007669"/>
    <property type="project" value="InterPro"/>
</dbReference>
<dbReference type="InterPro" id="IPR009023">
    <property type="entry name" value="HMG_CoA_Rdtase_NAD(P)-bd_sf"/>
</dbReference>
<evidence type="ECO:0000256" key="6">
    <source>
        <dbReference type="ARBA" id="ARBA00023002"/>
    </source>
</evidence>
<evidence type="ECO:0000313" key="12">
    <source>
        <dbReference type="EMBL" id="RDS79437.1"/>
    </source>
</evidence>
<keyword evidence="13" id="KW-1185">Reference proteome</keyword>
<dbReference type="InterPro" id="IPR036554">
    <property type="entry name" value="GHMP_kinase_C_sf"/>
</dbReference>
<dbReference type="GO" id="GO:0004420">
    <property type="term" value="F:hydroxymethylglutaryl-CoA reductase (NADPH) activity"/>
    <property type="evidence" value="ECO:0007669"/>
    <property type="project" value="InterPro"/>
</dbReference>
<dbReference type="OrthoDB" id="9764892at2"/>
<dbReference type="UniPathway" id="UPA00257">
    <property type="reaction ID" value="UER00367"/>
</dbReference>
<dbReference type="CDD" id="cd00644">
    <property type="entry name" value="HMG-CoA_reductase_classII"/>
    <property type="match status" value="1"/>
</dbReference>
<organism evidence="12 13">
    <name type="scientific">Dyella monticola</name>
    <dbReference type="NCBI Taxonomy" id="1927958"/>
    <lineage>
        <taxon>Bacteria</taxon>
        <taxon>Pseudomonadati</taxon>
        <taxon>Pseudomonadota</taxon>
        <taxon>Gammaproteobacteria</taxon>
        <taxon>Lysobacterales</taxon>
        <taxon>Rhodanobacteraceae</taxon>
        <taxon>Dyella</taxon>
    </lineage>
</organism>
<dbReference type="UniPathway" id="UPA00057">
    <property type="reaction ID" value="UER00098"/>
</dbReference>
<reference evidence="12 13" key="1">
    <citation type="submission" date="2018-07" db="EMBL/GenBank/DDBJ databases">
        <title>Dyella monticola sp. nov. and Dyella psychrodurans sp. nov. isolated from monsoon evergreen broad-leaved forest soil of Dinghu Mountain, China.</title>
        <authorList>
            <person name="Gao Z."/>
            <person name="Qiu L."/>
        </authorList>
    </citation>
    <scope>NUCLEOTIDE SEQUENCE [LARGE SCALE GENOMIC DNA]</scope>
    <source>
        <strain evidence="12 13">4G-K06</strain>
    </source>
</reference>
<dbReference type="InterPro" id="IPR002202">
    <property type="entry name" value="HMG_CoA_Rdtase"/>
</dbReference>
<evidence type="ECO:0000259" key="10">
    <source>
        <dbReference type="Pfam" id="PF00288"/>
    </source>
</evidence>
<dbReference type="PROSITE" id="PS01192">
    <property type="entry name" value="HMG_COA_REDUCTASE_3"/>
    <property type="match status" value="1"/>
</dbReference>
<feature type="domain" description="GHMP kinase N-terminal" evidence="10">
    <location>
        <begin position="526"/>
        <end position="601"/>
    </location>
</feature>
<evidence type="ECO:0000256" key="4">
    <source>
        <dbReference type="ARBA" id="ARBA00022777"/>
    </source>
</evidence>
<dbReference type="SUPFAM" id="SSF56542">
    <property type="entry name" value="Substrate-binding domain of HMG-CoA reductase"/>
    <property type="match status" value="1"/>
</dbReference>
<keyword evidence="3" id="KW-0547">Nucleotide-binding</keyword>
<dbReference type="PANTHER" id="PTHR10572:SF24">
    <property type="entry name" value="3-HYDROXY-3-METHYLGLUTARYL-COENZYME A REDUCTASE"/>
    <property type="match status" value="1"/>
</dbReference>
<dbReference type="EC" id="1.1.1.88" evidence="9"/>
<comment type="pathway">
    <text evidence="9">Metabolic intermediate metabolism; (R)-mevalonate degradation; (S)-3-hydroxy-3-methylglutaryl-CoA from (R)-mevalonate: step 1/1.</text>
</comment>
<dbReference type="Gene3D" id="1.10.8.660">
    <property type="match status" value="1"/>
</dbReference>
<dbReference type="NCBIfam" id="TIGR00532">
    <property type="entry name" value="HMG_CoA_R_NAD"/>
    <property type="match status" value="1"/>
</dbReference>
<evidence type="ECO:0000256" key="5">
    <source>
        <dbReference type="ARBA" id="ARBA00022840"/>
    </source>
</evidence>
<dbReference type="InterPro" id="IPR009029">
    <property type="entry name" value="HMG_CoA_Rdtase_sub-bd_dom_sf"/>
</dbReference>
<dbReference type="GO" id="GO:0004496">
    <property type="term" value="F:mevalonate kinase activity"/>
    <property type="evidence" value="ECO:0007669"/>
    <property type="project" value="InterPro"/>
</dbReference>
<comment type="caution">
    <text evidence="12">The sequence shown here is derived from an EMBL/GenBank/DDBJ whole genome shotgun (WGS) entry which is preliminary data.</text>
</comment>
<feature type="domain" description="GHMP kinase C-terminal" evidence="11">
    <location>
        <begin position="675"/>
        <end position="752"/>
    </location>
</feature>
<proteinExistence type="inferred from homology"/>
<protein>
    <recommendedName>
        <fullName evidence="9">3-hydroxy-3-methylglutaryl coenzyme A reductase</fullName>
        <shortName evidence="9">HMG-CoA reductase</shortName>
        <ecNumber evidence="9">1.1.1.88</ecNumber>
    </recommendedName>
</protein>